<dbReference type="Proteomes" id="UP000314294">
    <property type="component" value="Unassembled WGS sequence"/>
</dbReference>
<evidence type="ECO:0000256" key="1">
    <source>
        <dbReference type="SAM" id="MobiDB-lite"/>
    </source>
</evidence>
<evidence type="ECO:0000313" key="3">
    <source>
        <dbReference type="Proteomes" id="UP000314294"/>
    </source>
</evidence>
<gene>
    <name evidence="2" type="ORF">EYF80_014826</name>
</gene>
<protein>
    <submittedName>
        <fullName evidence="2">Uncharacterized protein</fullName>
    </submittedName>
</protein>
<proteinExistence type="predicted"/>
<comment type="caution">
    <text evidence="2">The sequence shown here is derived from an EMBL/GenBank/DDBJ whole genome shotgun (WGS) entry which is preliminary data.</text>
</comment>
<keyword evidence="3" id="KW-1185">Reference proteome</keyword>
<accession>A0A4Z2IA96</accession>
<feature type="region of interest" description="Disordered" evidence="1">
    <location>
        <begin position="67"/>
        <end position="86"/>
    </location>
</feature>
<dbReference type="EMBL" id="SRLO01000109">
    <property type="protein sequence ID" value="TNN74908.1"/>
    <property type="molecule type" value="Genomic_DNA"/>
</dbReference>
<organism evidence="2 3">
    <name type="scientific">Liparis tanakae</name>
    <name type="common">Tanaka's snailfish</name>
    <dbReference type="NCBI Taxonomy" id="230148"/>
    <lineage>
        <taxon>Eukaryota</taxon>
        <taxon>Metazoa</taxon>
        <taxon>Chordata</taxon>
        <taxon>Craniata</taxon>
        <taxon>Vertebrata</taxon>
        <taxon>Euteleostomi</taxon>
        <taxon>Actinopterygii</taxon>
        <taxon>Neopterygii</taxon>
        <taxon>Teleostei</taxon>
        <taxon>Neoteleostei</taxon>
        <taxon>Acanthomorphata</taxon>
        <taxon>Eupercaria</taxon>
        <taxon>Perciformes</taxon>
        <taxon>Cottioidei</taxon>
        <taxon>Cottales</taxon>
        <taxon>Liparidae</taxon>
        <taxon>Liparis</taxon>
    </lineage>
</organism>
<sequence length="188" mass="20494">MLDDCGSPGEFSLAVNRYRNLYRYTPHPDHYPDLKLTPTREAPLPVPGAGIWPDGVPMWRRAQRSWGGAANQREAGGRGGPVGAAGETAERGVVVLHDSSPELNEVHCRPITDKERRGFRGMMTEELAYGPPPPHELSLGRTVAKDVNWTRLRLAAATAAAAVARGELLRCSAWPVAFLPAVVMADRH</sequence>
<dbReference type="AlphaFoldDB" id="A0A4Z2IA96"/>
<evidence type="ECO:0000313" key="2">
    <source>
        <dbReference type="EMBL" id="TNN74908.1"/>
    </source>
</evidence>
<name>A0A4Z2IA96_9TELE</name>
<reference evidence="2 3" key="1">
    <citation type="submission" date="2019-03" db="EMBL/GenBank/DDBJ databases">
        <title>First draft genome of Liparis tanakae, snailfish: a comprehensive survey of snailfish specific genes.</title>
        <authorList>
            <person name="Kim W."/>
            <person name="Song I."/>
            <person name="Jeong J.-H."/>
            <person name="Kim D."/>
            <person name="Kim S."/>
            <person name="Ryu S."/>
            <person name="Song J.Y."/>
            <person name="Lee S.K."/>
        </authorList>
    </citation>
    <scope>NUCLEOTIDE SEQUENCE [LARGE SCALE GENOMIC DNA]</scope>
    <source>
        <tissue evidence="2">Muscle</tissue>
    </source>
</reference>